<comment type="caution">
    <text evidence="2">The sequence shown here is derived from an EMBL/GenBank/DDBJ whole genome shotgun (WGS) entry which is preliminary data.</text>
</comment>
<dbReference type="RefSeq" id="WP_130276521.1">
    <property type="nucleotide sequence ID" value="NZ_SGXG01000001.1"/>
</dbReference>
<keyword evidence="3" id="KW-1185">Reference proteome</keyword>
<feature type="domain" description="DUF1330" evidence="1">
    <location>
        <begin position="3"/>
        <end position="93"/>
    </location>
</feature>
<dbReference type="PANTHER" id="PTHR41521">
    <property type="match status" value="1"/>
</dbReference>
<dbReference type="OrthoDB" id="516779at2"/>
<dbReference type="AlphaFoldDB" id="A0A4Q7PCB5"/>
<proteinExistence type="predicted"/>
<dbReference type="Proteomes" id="UP000292209">
    <property type="component" value="Unassembled WGS sequence"/>
</dbReference>
<name>A0A4Q7PCB5_9BACT</name>
<dbReference type="EMBL" id="SGXG01000001">
    <property type="protein sequence ID" value="RZS97667.1"/>
    <property type="molecule type" value="Genomic_DNA"/>
</dbReference>
<dbReference type="PANTHER" id="PTHR41521:SF4">
    <property type="entry name" value="BLR0684 PROTEIN"/>
    <property type="match status" value="1"/>
</dbReference>
<evidence type="ECO:0000259" key="1">
    <source>
        <dbReference type="Pfam" id="PF07045"/>
    </source>
</evidence>
<dbReference type="InterPro" id="IPR011008">
    <property type="entry name" value="Dimeric_a/b-barrel"/>
</dbReference>
<protein>
    <submittedName>
        <fullName evidence="2">Uncharacterized protein (DUF1330 family)</fullName>
    </submittedName>
</protein>
<dbReference type="SUPFAM" id="SSF54909">
    <property type="entry name" value="Dimeric alpha+beta barrel"/>
    <property type="match status" value="1"/>
</dbReference>
<sequence length="101" mass="11477">MPALVLVEVEIHNPELYEEYKKHTLATISKFGGRFVVRGAKTESLEGDWNPGRLVILEFPSVQVAKDWWNSPEYTLAKNIRYQAARSKMLVVECNGEIGVN</sequence>
<accession>A0A4Q7PCB5</accession>
<gene>
    <name evidence="2" type="ORF">BC751_3284</name>
</gene>
<organism evidence="2 3">
    <name type="scientific">Cecembia calidifontis</name>
    <dbReference type="NCBI Taxonomy" id="1187080"/>
    <lineage>
        <taxon>Bacteria</taxon>
        <taxon>Pseudomonadati</taxon>
        <taxon>Bacteroidota</taxon>
        <taxon>Cytophagia</taxon>
        <taxon>Cytophagales</taxon>
        <taxon>Cyclobacteriaceae</taxon>
        <taxon>Cecembia</taxon>
    </lineage>
</organism>
<dbReference type="Pfam" id="PF07045">
    <property type="entry name" value="DUF1330"/>
    <property type="match status" value="1"/>
</dbReference>
<dbReference type="Gene3D" id="3.30.70.100">
    <property type="match status" value="1"/>
</dbReference>
<evidence type="ECO:0000313" key="3">
    <source>
        <dbReference type="Proteomes" id="UP000292209"/>
    </source>
</evidence>
<reference evidence="2 3" key="1">
    <citation type="submission" date="2019-02" db="EMBL/GenBank/DDBJ databases">
        <title>Genomic Encyclopedia of Archaeal and Bacterial Type Strains, Phase II (KMG-II): from individual species to whole genera.</title>
        <authorList>
            <person name="Goeker M."/>
        </authorList>
    </citation>
    <scope>NUCLEOTIDE SEQUENCE [LARGE SCALE GENOMIC DNA]</scope>
    <source>
        <strain evidence="2 3">DSM 21411</strain>
    </source>
</reference>
<evidence type="ECO:0000313" key="2">
    <source>
        <dbReference type="EMBL" id="RZS97667.1"/>
    </source>
</evidence>
<dbReference type="InterPro" id="IPR010753">
    <property type="entry name" value="DUF1330"/>
</dbReference>